<protein>
    <submittedName>
        <fullName evidence="1">DUF72 domain-containing protein</fullName>
    </submittedName>
</protein>
<keyword evidence="2" id="KW-1185">Reference proteome</keyword>
<evidence type="ECO:0000313" key="2">
    <source>
        <dbReference type="Proteomes" id="UP001594351"/>
    </source>
</evidence>
<comment type="caution">
    <text evidence="1">The sequence shown here is derived from an EMBL/GenBank/DDBJ whole genome shotgun (WGS) entry which is preliminary data.</text>
</comment>
<dbReference type="Pfam" id="PF01904">
    <property type="entry name" value="DUF72"/>
    <property type="match status" value="1"/>
</dbReference>
<dbReference type="SUPFAM" id="SSF117396">
    <property type="entry name" value="TM1631-like"/>
    <property type="match status" value="1"/>
</dbReference>
<name>A0ABV6YVW4_UNCC1</name>
<dbReference type="PANTHER" id="PTHR30348:SF4">
    <property type="entry name" value="DUF72 DOMAIN-CONTAINING PROTEIN"/>
    <property type="match status" value="1"/>
</dbReference>
<dbReference type="Proteomes" id="UP001594351">
    <property type="component" value="Unassembled WGS sequence"/>
</dbReference>
<evidence type="ECO:0000313" key="1">
    <source>
        <dbReference type="EMBL" id="MFC1850328.1"/>
    </source>
</evidence>
<dbReference type="EMBL" id="JBHPBY010000091">
    <property type="protein sequence ID" value="MFC1850328.1"/>
    <property type="molecule type" value="Genomic_DNA"/>
</dbReference>
<dbReference type="InterPro" id="IPR036520">
    <property type="entry name" value="UPF0759_sf"/>
</dbReference>
<dbReference type="Gene3D" id="3.20.20.410">
    <property type="entry name" value="Protein of unknown function UPF0759"/>
    <property type="match status" value="1"/>
</dbReference>
<proteinExistence type="predicted"/>
<dbReference type="InterPro" id="IPR002763">
    <property type="entry name" value="DUF72"/>
</dbReference>
<accession>A0ABV6YVW4</accession>
<organism evidence="1 2">
    <name type="scientific">candidate division CSSED10-310 bacterium</name>
    <dbReference type="NCBI Taxonomy" id="2855610"/>
    <lineage>
        <taxon>Bacteria</taxon>
        <taxon>Bacteria division CSSED10-310</taxon>
    </lineage>
</organism>
<sequence length="312" mass="36308">MDFSIPSVYEPYLKVGTCSWKYDSWQGLIYPDQGISTADDYLPFYARHFTTVEVDQWFWSLFPAGVKLPDPGTVKMYEAQVGENFEFTIKVPNALTLTHFYKRQSKRYSSFAGKPNESFLNVDLCQRFLDIISPLGNKIGPLMFQFEYLNKSKMPSLKAFLDKLHEFFTALPTTYRYAIETRNPNYLKASFFDFLREHNLGFVFLEGYYMPPLSKVFAAYDTETADFSVIRLHGPDRQKIEEKTDKIWNNIVQPQDHRIQAAVEIVQNNFQEKRKTYVNVNNHFEGSAPLTIKRFLDVLVSPDPFSHGIVDE</sequence>
<gene>
    <name evidence="1" type="ORF">ACFL27_09070</name>
</gene>
<reference evidence="1 2" key="1">
    <citation type="submission" date="2024-09" db="EMBL/GenBank/DDBJ databases">
        <title>Laminarin stimulates single cell rates of sulfate reduction while oxygen inhibits transcriptomic activity in coastal marine sediment.</title>
        <authorList>
            <person name="Lindsay M."/>
            <person name="Orcutt B."/>
            <person name="Emerson D."/>
            <person name="Stepanauskas R."/>
            <person name="D'Angelo T."/>
        </authorList>
    </citation>
    <scope>NUCLEOTIDE SEQUENCE [LARGE SCALE GENOMIC DNA]</scope>
    <source>
        <strain evidence="1">SAG AM-311-K15</strain>
    </source>
</reference>
<dbReference type="PANTHER" id="PTHR30348">
    <property type="entry name" value="UNCHARACTERIZED PROTEIN YECE"/>
    <property type="match status" value="1"/>
</dbReference>